<reference evidence="3 4" key="1">
    <citation type="journal article" date="2019" name="Int. J. Syst. Evol. Microbiol.">
        <title>The Global Catalogue of Microorganisms (GCM) 10K type strain sequencing project: providing services to taxonomists for standard genome sequencing and annotation.</title>
        <authorList>
            <consortium name="The Broad Institute Genomics Platform"/>
            <consortium name="The Broad Institute Genome Sequencing Center for Infectious Disease"/>
            <person name="Wu L."/>
            <person name="Ma J."/>
        </authorList>
    </citation>
    <scope>NUCLEOTIDE SEQUENCE [LARGE SCALE GENOMIC DNA]</scope>
    <source>
        <strain evidence="3 4">YIM 94188</strain>
    </source>
</reference>
<dbReference type="AlphaFoldDB" id="A0ABD5U2M8"/>
<dbReference type="EMBL" id="JBHSXH010000015">
    <property type="protein sequence ID" value="MFC6825364.1"/>
    <property type="molecule type" value="Genomic_DNA"/>
</dbReference>
<evidence type="ECO:0000256" key="1">
    <source>
        <dbReference type="SAM" id="MobiDB-lite"/>
    </source>
</evidence>
<dbReference type="Pfam" id="PF25927">
    <property type="entry name" value="DUF7972"/>
    <property type="match status" value="1"/>
</dbReference>
<keyword evidence="2" id="KW-0812">Transmembrane</keyword>
<dbReference type="Proteomes" id="UP001596408">
    <property type="component" value="Unassembled WGS sequence"/>
</dbReference>
<keyword evidence="4" id="KW-1185">Reference proteome</keyword>
<dbReference type="RefSeq" id="WP_379695522.1">
    <property type="nucleotide sequence ID" value="NZ_JBHSXH010000015.1"/>
</dbReference>
<evidence type="ECO:0000256" key="2">
    <source>
        <dbReference type="SAM" id="Phobius"/>
    </source>
</evidence>
<feature type="transmembrane region" description="Helical" evidence="2">
    <location>
        <begin position="271"/>
        <end position="291"/>
    </location>
</feature>
<feature type="transmembrane region" description="Helical" evidence="2">
    <location>
        <begin position="44"/>
        <end position="66"/>
    </location>
</feature>
<feature type="transmembrane region" description="Helical" evidence="2">
    <location>
        <begin position="86"/>
        <end position="105"/>
    </location>
</feature>
<name>A0ABD5U2M8_9EURY</name>
<comment type="caution">
    <text evidence="3">The sequence shown here is derived from an EMBL/GenBank/DDBJ whole genome shotgun (WGS) entry which is preliminary data.</text>
</comment>
<feature type="region of interest" description="Disordered" evidence="1">
    <location>
        <begin position="1"/>
        <end position="21"/>
    </location>
</feature>
<organism evidence="3 4">
    <name type="scientific">Halopelagius fulvigenes</name>
    <dbReference type="NCBI Taxonomy" id="1198324"/>
    <lineage>
        <taxon>Archaea</taxon>
        <taxon>Methanobacteriati</taxon>
        <taxon>Methanobacteriota</taxon>
        <taxon>Stenosarchaea group</taxon>
        <taxon>Halobacteria</taxon>
        <taxon>Halobacteriales</taxon>
        <taxon>Haloferacaceae</taxon>
    </lineage>
</organism>
<dbReference type="InterPro" id="IPR058278">
    <property type="entry name" value="DUF7972"/>
</dbReference>
<keyword evidence="2" id="KW-1133">Transmembrane helix</keyword>
<evidence type="ECO:0000313" key="4">
    <source>
        <dbReference type="Proteomes" id="UP001596408"/>
    </source>
</evidence>
<protein>
    <submittedName>
        <fullName evidence="3">Uncharacterized protein</fullName>
    </submittedName>
</protein>
<accession>A0ABD5U2M8</accession>
<proteinExistence type="predicted"/>
<feature type="transmembrane region" description="Helical" evidence="2">
    <location>
        <begin position="306"/>
        <end position="328"/>
    </location>
</feature>
<gene>
    <name evidence="3" type="ORF">ACFQEV_10260</name>
</gene>
<evidence type="ECO:0000313" key="3">
    <source>
        <dbReference type="EMBL" id="MFC6825364.1"/>
    </source>
</evidence>
<sequence length="360" mass="39696">MPDEGSSQPIRKIDDATFDAPPRNTAKRRLFRTKRWFLLDANRYAVALSLLSASFVAIVLIGSFGPVPVRAFLTEGVSPGTVLVELLKAIVSVVVIVLSINQLVLSPGLGPVGDQQERFDQSIDLRREVEDRVGMEVSPTSPAAFLAALLDAIDDQARHLEEGASRTGDRAFERQTTAFTRRAIDEAESVSPLLSSGRFGKFDVISAALRFSISEKIWSIRRISKTHDDSFTDPVTEAFDEMRELLRQYTVAREYLKTVYIREEYIRLSEGLLYTGLPAIILTFCASQIYGPGVFPGQAFGIERRLLFVSGAVSVALAPFVLLISYVFRLAAMSRSTLFVGPFDAGKEGERTEDGPGHGR</sequence>
<keyword evidence="2" id="KW-0472">Membrane</keyword>